<name>A0A643JV71_9EURY</name>
<gene>
    <name evidence="2" type="ORF">Hfx1149_07355</name>
</gene>
<evidence type="ECO:0000259" key="1">
    <source>
        <dbReference type="Pfam" id="PF08448"/>
    </source>
</evidence>
<feature type="domain" description="PAS fold-4" evidence="1">
    <location>
        <begin position="11"/>
        <end position="128"/>
    </location>
</feature>
<dbReference type="EMBL" id="VZUS01000001">
    <property type="protein sequence ID" value="KAB1187859.1"/>
    <property type="molecule type" value="Genomic_DNA"/>
</dbReference>
<sequence>MGDASLIERGFDELPAEVAILDKHGDIIYTNRAWRMFAESNDYAGDSTSIGVNYVAVCDAAREESETAGIVADGIRSLLRGQQDLLAIEYPCHSPTVYRWFLMRAVPYDTPRHGRFVLVMHLDITERRLAELQVNEKNQHLAMLAHVLSKELKEPLSSAMEKAAKLVAKDGPDASSLSKILSRIDAVIERSIALADQVATLDLESVDFREYAQIEWDEVGDGTNIDFRVVGGGVLDADEHLFGLFLSSLFANAIGRSSVPGYPTQIVVGATMNGFYVDDDGPRPSDEERAVTAGQTQVLGVDYDSVELSVAKRIADLHGWSFEINDSELGGARFEVHDVTWR</sequence>
<comment type="caution">
    <text evidence="2">The sequence shown here is derived from an EMBL/GenBank/DDBJ whole genome shotgun (WGS) entry which is preliminary data.</text>
</comment>
<organism evidence="2">
    <name type="scientific">Haloferax sp. CBA1149</name>
    <dbReference type="NCBI Taxonomy" id="2650753"/>
    <lineage>
        <taxon>Archaea</taxon>
        <taxon>Methanobacteriati</taxon>
        <taxon>Methanobacteriota</taxon>
        <taxon>Stenosarchaea group</taxon>
        <taxon>Halobacteria</taxon>
        <taxon>Halobacteriales</taxon>
        <taxon>Haloferacaceae</taxon>
        <taxon>Haloferax</taxon>
    </lineage>
</organism>
<dbReference type="Gene3D" id="3.30.565.10">
    <property type="entry name" value="Histidine kinase-like ATPase, C-terminal domain"/>
    <property type="match status" value="1"/>
</dbReference>
<dbReference type="SUPFAM" id="SSF55874">
    <property type="entry name" value="ATPase domain of HSP90 chaperone/DNA topoisomerase II/histidine kinase"/>
    <property type="match status" value="1"/>
</dbReference>
<proteinExistence type="predicted"/>
<dbReference type="InterPro" id="IPR013656">
    <property type="entry name" value="PAS_4"/>
</dbReference>
<dbReference type="RefSeq" id="WP_151136923.1">
    <property type="nucleotide sequence ID" value="NZ_VZUS01000001.1"/>
</dbReference>
<dbReference type="Pfam" id="PF08448">
    <property type="entry name" value="PAS_4"/>
    <property type="match status" value="1"/>
</dbReference>
<accession>A0A643JV71</accession>
<dbReference type="Gene3D" id="3.30.450.20">
    <property type="entry name" value="PAS domain"/>
    <property type="match status" value="1"/>
</dbReference>
<reference evidence="2" key="1">
    <citation type="submission" date="2019-09" db="EMBL/GenBank/DDBJ databases">
        <title>Genomic analysis of Haloferax sp. CBA1149.</title>
        <authorList>
            <person name="Roh S.W."/>
        </authorList>
    </citation>
    <scope>NUCLEOTIDE SEQUENCE</scope>
    <source>
        <strain evidence="2">CBA1149</strain>
    </source>
</reference>
<dbReference type="AlphaFoldDB" id="A0A643JV71"/>
<dbReference type="InterPro" id="IPR036890">
    <property type="entry name" value="HATPase_C_sf"/>
</dbReference>
<protein>
    <submittedName>
        <fullName evidence="2">PAS domain-containing protein</fullName>
    </submittedName>
</protein>
<evidence type="ECO:0000313" key="2">
    <source>
        <dbReference type="EMBL" id="KAB1187859.1"/>
    </source>
</evidence>